<protein>
    <submittedName>
        <fullName evidence="2">Uncharacterized protein</fullName>
    </submittedName>
</protein>
<feature type="region of interest" description="Disordered" evidence="1">
    <location>
        <begin position="1"/>
        <end position="26"/>
    </location>
</feature>
<accession>A0AAN7ZV16</accession>
<reference evidence="2" key="1">
    <citation type="submission" date="2023-08" db="EMBL/GenBank/DDBJ databases">
        <title>Black Yeasts Isolated from many extreme environments.</title>
        <authorList>
            <person name="Coleine C."/>
            <person name="Stajich J.E."/>
            <person name="Selbmann L."/>
        </authorList>
    </citation>
    <scope>NUCLEOTIDE SEQUENCE</scope>
    <source>
        <strain evidence="2">CCFEE 5810</strain>
    </source>
</reference>
<evidence type="ECO:0000313" key="3">
    <source>
        <dbReference type="Proteomes" id="UP001310594"/>
    </source>
</evidence>
<dbReference type="Proteomes" id="UP001310594">
    <property type="component" value="Unassembled WGS sequence"/>
</dbReference>
<feature type="compositionally biased region" description="Basic residues" evidence="1">
    <location>
        <begin position="393"/>
        <end position="412"/>
    </location>
</feature>
<feature type="region of interest" description="Disordered" evidence="1">
    <location>
        <begin position="89"/>
        <end position="149"/>
    </location>
</feature>
<comment type="caution">
    <text evidence="2">The sequence shown here is derived from an EMBL/GenBank/DDBJ whole genome shotgun (WGS) entry which is preliminary data.</text>
</comment>
<gene>
    <name evidence="2" type="ORF">LTR97_012445</name>
</gene>
<organism evidence="2 3">
    <name type="scientific">Elasticomyces elasticus</name>
    <dbReference type="NCBI Taxonomy" id="574655"/>
    <lineage>
        <taxon>Eukaryota</taxon>
        <taxon>Fungi</taxon>
        <taxon>Dikarya</taxon>
        <taxon>Ascomycota</taxon>
        <taxon>Pezizomycotina</taxon>
        <taxon>Dothideomycetes</taxon>
        <taxon>Dothideomycetidae</taxon>
        <taxon>Mycosphaerellales</taxon>
        <taxon>Teratosphaeriaceae</taxon>
        <taxon>Elasticomyces</taxon>
    </lineage>
</organism>
<proteinExistence type="predicted"/>
<feature type="region of interest" description="Disordered" evidence="1">
    <location>
        <begin position="393"/>
        <end position="429"/>
    </location>
</feature>
<dbReference type="EMBL" id="JAVRQU010000026">
    <property type="protein sequence ID" value="KAK5690256.1"/>
    <property type="molecule type" value="Genomic_DNA"/>
</dbReference>
<sequence>MDQQQSSSSGPAPAPPPADGEAPPTKPYFICRICGRPRGDPTYRDSTARDRCTYCRDGIEGDDLDTEHKWCIKGAHAAFRGDFFPGDTGESHDSCTVHYEEEEEPAPDDGGDGFFGGAPPPTRPAPPLLAPPPLPAAPPPPAPAPLPAVPPPPAPGPLVPAGGRLVVNALGGRIPYTEAEVRSFFAGDNIRDAIFGQTGLVDALNLRQALHVRDQGDNPLSMRNYGTLGNLTCEDVNVTFLPGSRPLRNQDFVSQAPWFEPAGTVRIPCTNQASWINPATTFQEPSICREPMIGARGHIPQRHRLVCTPCKTQRTRDTTWRRRALWFPICGTCRTWANANVPLAQTDCDCAPTGNWTTGHNGNEPRTDHLCREHDKAFWNNTINRVQNEIDRRRRMTRKAKPAKSPYAKKKASTATPLNSLTPRQRRDRMKHSASAWPIGTLYATPRCFCGNRTTFEDDRRPNGRLWENLVAANPVNSRQWRNCVGCREFVNTTH</sequence>
<feature type="compositionally biased region" description="Basic and acidic residues" evidence="1">
    <location>
        <begin position="89"/>
        <end position="99"/>
    </location>
</feature>
<evidence type="ECO:0000313" key="2">
    <source>
        <dbReference type="EMBL" id="KAK5690256.1"/>
    </source>
</evidence>
<feature type="compositionally biased region" description="Low complexity" evidence="1">
    <location>
        <begin position="1"/>
        <end position="11"/>
    </location>
</feature>
<dbReference type="AlphaFoldDB" id="A0AAN7ZV16"/>
<feature type="compositionally biased region" description="Acidic residues" evidence="1">
    <location>
        <begin position="100"/>
        <end position="111"/>
    </location>
</feature>
<evidence type="ECO:0000256" key="1">
    <source>
        <dbReference type="SAM" id="MobiDB-lite"/>
    </source>
</evidence>
<feature type="compositionally biased region" description="Pro residues" evidence="1">
    <location>
        <begin position="118"/>
        <end position="149"/>
    </location>
</feature>
<name>A0AAN7ZV16_9PEZI</name>